<dbReference type="EMBL" id="JAELXT010000036">
    <property type="protein sequence ID" value="MBJ6127999.1"/>
    <property type="molecule type" value="Genomic_DNA"/>
</dbReference>
<dbReference type="InterPro" id="IPR019307">
    <property type="entry name" value="RNA-bd_AU-1/RNase_E/G"/>
</dbReference>
<feature type="region of interest" description="Disordered" evidence="9">
    <location>
        <begin position="93"/>
        <end position="254"/>
    </location>
</feature>
<comment type="subunit">
    <text evidence="8">Homotetramer formed by a dimer of dimers.</text>
</comment>
<dbReference type="Pfam" id="PF10150">
    <property type="entry name" value="RNase_E_G"/>
    <property type="match status" value="1"/>
</dbReference>
<feature type="compositionally biased region" description="Basic residues" evidence="9">
    <location>
        <begin position="718"/>
        <end position="728"/>
    </location>
</feature>
<feature type="compositionally biased region" description="Acidic residues" evidence="9">
    <location>
        <begin position="739"/>
        <end position="760"/>
    </location>
</feature>
<keyword evidence="2 8" id="KW-0540">Nuclease</keyword>
<feature type="compositionally biased region" description="Low complexity" evidence="9">
    <location>
        <begin position="142"/>
        <end position="167"/>
    </location>
</feature>
<feature type="compositionally biased region" description="Basic residues" evidence="9">
    <location>
        <begin position="781"/>
        <end position="793"/>
    </location>
</feature>
<feature type="binding site" evidence="8">
    <location>
        <position position="573"/>
    </location>
    <ligand>
        <name>Zn(2+)</name>
        <dbReference type="ChEBI" id="CHEBI:29105"/>
        <note>ligand shared between dimeric partners</note>
    </ligand>
</feature>
<comment type="subcellular location">
    <subcellularLocation>
        <location evidence="8">Cytoplasm</location>
    </subcellularLocation>
    <subcellularLocation>
        <location evidence="8">Cell inner membrane</location>
        <topology evidence="8">Peripheral membrane protein</topology>
        <orientation evidence="8">Cytoplasmic side</orientation>
    </subcellularLocation>
</comment>
<feature type="compositionally biased region" description="Basic and acidic residues" evidence="9">
    <location>
        <begin position="825"/>
        <end position="841"/>
    </location>
</feature>
<comment type="function">
    <text evidence="8">Endoribonuclease that plays a central role in RNA processing and decay. Required for the maturation of 5S and 16S rRNAs and the majority of tRNAs. Also involved in the degradation of most mRNAs.</text>
</comment>
<feature type="compositionally biased region" description="Basic and acidic residues" evidence="9">
    <location>
        <begin position="95"/>
        <end position="108"/>
    </location>
</feature>
<dbReference type="SUPFAM" id="SSF50249">
    <property type="entry name" value="Nucleic acid-binding proteins"/>
    <property type="match status" value="1"/>
</dbReference>
<feature type="compositionally biased region" description="Low complexity" evidence="9">
    <location>
        <begin position="802"/>
        <end position="824"/>
    </location>
</feature>
<feature type="binding site" evidence="8">
    <location>
        <position position="472"/>
    </location>
    <ligand>
        <name>Mg(2+)</name>
        <dbReference type="ChEBI" id="CHEBI:18420"/>
        <note>catalytic</note>
    </ligand>
</feature>
<dbReference type="Proteomes" id="UP000620670">
    <property type="component" value="Unassembled WGS sequence"/>
</dbReference>
<feature type="binding site" evidence="8">
    <location>
        <position position="576"/>
    </location>
    <ligand>
        <name>Zn(2+)</name>
        <dbReference type="ChEBI" id="CHEBI:29105"/>
        <note>ligand shared between dimeric partners</note>
    </ligand>
</feature>
<dbReference type="InterPro" id="IPR028878">
    <property type="entry name" value="RNase_E"/>
</dbReference>
<dbReference type="PANTHER" id="PTHR30001:SF1">
    <property type="entry name" value="RIBONUCLEASE E_G-LIKE PROTEIN, CHLOROPLASTIC"/>
    <property type="match status" value="1"/>
</dbReference>
<evidence type="ECO:0000256" key="9">
    <source>
        <dbReference type="SAM" id="MobiDB-lite"/>
    </source>
</evidence>
<evidence type="ECO:0000259" key="10">
    <source>
        <dbReference type="Pfam" id="PF10150"/>
    </source>
</evidence>
<keyword evidence="8" id="KW-0472">Membrane</keyword>
<organism evidence="12 13">
    <name type="scientific">Microvirga splendida</name>
    <dbReference type="NCBI Taxonomy" id="2795727"/>
    <lineage>
        <taxon>Bacteria</taxon>
        <taxon>Pseudomonadati</taxon>
        <taxon>Pseudomonadota</taxon>
        <taxon>Alphaproteobacteria</taxon>
        <taxon>Hyphomicrobiales</taxon>
        <taxon>Methylobacteriaceae</taxon>
        <taxon>Microvirga</taxon>
    </lineage>
</organism>
<comment type="caution">
    <text evidence="12">The sequence shown here is derived from an EMBL/GenBank/DDBJ whole genome shotgun (WGS) entry which is preliminary data.</text>
</comment>
<keyword evidence="8" id="KW-0862">Zinc</keyword>
<dbReference type="RefSeq" id="WP_199051242.1">
    <property type="nucleotide sequence ID" value="NZ_JAELXT010000036.1"/>
</dbReference>
<dbReference type="InterPro" id="IPR012340">
    <property type="entry name" value="NA-bd_OB-fold"/>
</dbReference>
<feature type="binding site" evidence="8">
    <location>
        <position position="515"/>
    </location>
    <ligand>
        <name>Mg(2+)</name>
        <dbReference type="ChEBI" id="CHEBI:18420"/>
        <note>catalytic</note>
    </ligand>
</feature>
<reference evidence="13" key="1">
    <citation type="submission" date="2020-12" db="EMBL/GenBank/DDBJ databases">
        <title>Hymenobacter sp.</title>
        <authorList>
            <person name="Kim M.K."/>
        </authorList>
    </citation>
    <scope>NUCLEOTIDE SEQUENCE [LARGE SCALE GENOMIC DNA]</scope>
    <source>
        <strain evidence="13">BT325</strain>
    </source>
</reference>
<gene>
    <name evidence="8" type="primary">rne</name>
    <name evidence="12" type="ORF">JAO75_21600</name>
</gene>
<feature type="compositionally biased region" description="Acidic residues" evidence="9">
    <location>
        <begin position="682"/>
        <end position="698"/>
    </location>
</feature>
<dbReference type="InterPro" id="IPR004659">
    <property type="entry name" value="RNase_E/G"/>
</dbReference>
<keyword evidence="8" id="KW-0699">rRNA-binding</keyword>
<dbReference type="Pfam" id="PF20833">
    <property type="entry name" value="RNase_E_G_Thio"/>
    <property type="match status" value="1"/>
</dbReference>
<dbReference type="EC" id="3.1.26.12" evidence="8"/>
<proteinExistence type="inferred from homology"/>
<evidence type="ECO:0000256" key="2">
    <source>
        <dbReference type="ARBA" id="ARBA00022722"/>
    </source>
</evidence>
<keyword evidence="8" id="KW-1003">Cell membrane</keyword>
<evidence type="ECO:0000256" key="7">
    <source>
        <dbReference type="ARBA" id="ARBA00022884"/>
    </source>
</evidence>
<keyword evidence="6 8" id="KW-0460">Magnesium</keyword>
<name>A0ABS0Y6S1_9HYPH</name>
<keyword evidence="8" id="KW-0698">rRNA processing</keyword>
<feature type="compositionally biased region" description="Acidic residues" evidence="9">
    <location>
        <begin position="211"/>
        <end position="232"/>
    </location>
</feature>
<dbReference type="InterPro" id="IPR048583">
    <property type="entry name" value="RNase_E_G_thioredoxin-like"/>
</dbReference>
<keyword evidence="13" id="KW-1185">Reference proteome</keyword>
<evidence type="ECO:0000256" key="6">
    <source>
        <dbReference type="ARBA" id="ARBA00022842"/>
    </source>
</evidence>
<accession>A0ABS0Y6S1</accession>
<keyword evidence="5 8" id="KW-0378">Hydrolase</keyword>
<keyword evidence="8" id="KW-0997">Cell inner membrane</keyword>
<feature type="region of interest" description="Required for zinc-mediated homotetramerization and catalytic activity" evidence="8">
    <location>
        <begin position="573"/>
        <end position="576"/>
    </location>
</feature>
<feature type="domain" description="RNase E/G thioredoxin-like" evidence="11">
    <location>
        <begin position="572"/>
        <end position="656"/>
    </location>
</feature>
<feature type="region of interest" description="Disordered" evidence="9">
    <location>
        <begin position="673"/>
        <end position="893"/>
    </location>
</feature>
<dbReference type="NCBIfam" id="TIGR00757">
    <property type="entry name" value="RNaseEG"/>
    <property type="match status" value="1"/>
</dbReference>
<keyword evidence="1 8" id="KW-0963">Cytoplasm</keyword>
<keyword evidence="8" id="KW-0819">tRNA processing</keyword>
<keyword evidence="7 8" id="KW-0694">RNA-binding</keyword>
<feature type="domain" description="RNA-binding protein AU-1/Ribonuclease E/G" evidence="10">
    <location>
        <begin position="290"/>
        <end position="560"/>
    </location>
</feature>
<protein>
    <recommendedName>
        <fullName evidence="8">Ribonuclease E</fullName>
        <shortName evidence="8">RNase E</shortName>
        <ecNumber evidence="8">3.1.26.12</ecNumber>
    </recommendedName>
</protein>
<dbReference type="PANTHER" id="PTHR30001">
    <property type="entry name" value="RIBONUCLEASE"/>
    <property type="match status" value="1"/>
</dbReference>
<evidence type="ECO:0000256" key="3">
    <source>
        <dbReference type="ARBA" id="ARBA00022723"/>
    </source>
</evidence>
<dbReference type="Gene3D" id="2.40.50.140">
    <property type="entry name" value="Nucleic acid-binding proteins"/>
    <property type="match status" value="2"/>
</dbReference>
<evidence type="ECO:0000313" key="12">
    <source>
        <dbReference type="EMBL" id="MBJ6127999.1"/>
    </source>
</evidence>
<comment type="catalytic activity">
    <reaction evidence="8">
        <text>Endonucleolytic cleavage of single-stranded RNA in A- and U-rich regions.</text>
        <dbReference type="EC" id="3.1.26.12"/>
    </reaction>
</comment>
<feature type="compositionally biased region" description="Pro residues" evidence="9">
    <location>
        <begin position="854"/>
        <end position="863"/>
    </location>
</feature>
<comment type="cofactor">
    <cofactor evidence="8">
        <name>Zn(2+)</name>
        <dbReference type="ChEBI" id="CHEBI:29105"/>
    </cofactor>
    <text evidence="8">Binds 2 Zn(2+) ions per homotetramer.</text>
</comment>
<evidence type="ECO:0000313" key="13">
    <source>
        <dbReference type="Proteomes" id="UP000620670"/>
    </source>
</evidence>
<dbReference type="Gene3D" id="3.40.1260.20">
    <property type="entry name" value="Ribonuclease E, catalytic domain"/>
    <property type="match status" value="1"/>
</dbReference>
<dbReference type="HAMAP" id="MF_00970">
    <property type="entry name" value="RNase_E"/>
    <property type="match status" value="1"/>
</dbReference>
<sequence>MANKMLIDASHPEETRVVVVRGQKVEEFDFESANRKQLRGNIYLAKVTRVEPSLQAAFVEYGGNRHGFLAFSEIHPDYYQIPVADRQALLEAEAEAQREEEHEEERRSSRGRRRRSSPRRAQNDETVVSTEAEAGTEDNVDAASESETAGAAEGTEAASFETAETSAPADVAAPAEGVSDDALAAAEGSAHVEASQDEEAADETEARSPGDDTESDDEDESDEDEDDVEEHEIVEQLGGDDAIEDLPQRRRTPRKQYKIQEVIKRRQILLVQVVKEERGNKGAALTTYLSLAGRYSVLMPNTGRGGGISRKITNAADRKRLKEIAQELEVPEGMGIILRTAGASRTKPEIKRDYEYLMRLWESVRELTLKSAAPALVYEEGSLIKRAIRDLYNKDIDDVMVAGEEGYREAKDFMRMLMPSHAKLVQPYRDPQPLFAKFGVEAQLDAMFSNVVTLKSGGYLVINPTEALVSIDVNSGRSTREHNIEDTALRTNLEASEEIARQLRLRDLAGLVVIDFIDMEEKRNNRAVEKKLNECLKNDRARIQVGRISPFGLLEMSRQRIRTGVLESSSIPCPHCAGTGFVRSTPSVALQVLRSIEETLIKNSGYNLVVRTRMEAAFYILNQKRIHLRELESRFGVTISIVADDTLQGHTTYAIDRGDPALKLEHKSAATGIQIDAIVPMDEPEEDEVETEEEETAEDTQAAGEERGEPGESEGDRRRRRRRRRRRGRDREAFAGSDQAEEGAEAGEAEGESDEAESDVEASTSEAATGEGGESEDERGGRRRRRGRRGGRGRGRDEAGEEGSAASEEAQADSASDEAAPVQDAKPDAEAPKPAAQEERIVAPQQPVAEEPAAPAPVIPEPEPVAVVLTPPDPERPKRAGWWSKAKSVLSGS</sequence>
<evidence type="ECO:0000256" key="4">
    <source>
        <dbReference type="ARBA" id="ARBA00022759"/>
    </source>
</evidence>
<keyword evidence="4 8" id="KW-0255">Endonuclease</keyword>
<comment type="cofactor">
    <cofactor evidence="8">
        <name>Mg(2+)</name>
        <dbReference type="ChEBI" id="CHEBI:18420"/>
    </cofactor>
    <text evidence="8">Binds 1 Mg(2+) ion per subunit.</text>
</comment>
<evidence type="ECO:0000259" key="11">
    <source>
        <dbReference type="Pfam" id="PF20833"/>
    </source>
</evidence>
<evidence type="ECO:0000256" key="8">
    <source>
        <dbReference type="HAMAP-Rule" id="MF_00970"/>
    </source>
</evidence>
<feature type="compositionally biased region" description="Basic and acidic residues" evidence="9">
    <location>
        <begin position="704"/>
        <end position="717"/>
    </location>
</feature>
<evidence type="ECO:0000256" key="1">
    <source>
        <dbReference type="ARBA" id="ARBA00022490"/>
    </source>
</evidence>
<keyword evidence="3 8" id="KW-0479">Metal-binding</keyword>
<evidence type="ECO:0000256" key="5">
    <source>
        <dbReference type="ARBA" id="ARBA00022801"/>
    </source>
</evidence>
<feature type="compositionally biased region" description="Low complexity" evidence="9">
    <location>
        <begin position="842"/>
        <end position="853"/>
    </location>
</feature>
<feature type="compositionally biased region" description="Basic residues" evidence="9">
    <location>
        <begin position="109"/>
        <end position="118"/>
    </location>
</feature>
<comment type="similarity">
    <text evidence="8">Belongs to the RNase E/G family. RNase E subfamily.</text>
</comment>
<keyword evidence="8" id="KW-0820">tRNA-binding</keyword>